<dbReference type="Proteomes" id="UP000195766">
    <property type="component" value="Unassembled WGS sequence"/>
</dbReference>
<sequence>MKRLEGGRCGRFDTSAIISRDVAVLNGLDPPGNNMLD</sequence>
<accession>A0A1R4G8N7</accession>
<proteinExistence type="predicted"/>
<name>A0A1R4G8N7_BREDI</name>
<reference evidence="1 2" key="1">
    <citation type="submission" date="2017-02" db="EMBL/GenBank/DDBJ databases">
        <authorList>
            <person name="Peterson S.W."/>
        </authorList>
    </citation>
    <scope>NUCLEOTIDE SEQUENCE [LARGE SCALE GENOMIC DNA]</scope>
    <source>
        <strain evidence="1 2">3F5N</strain>
    </source>
</reference>
<evidence type="ECO:0000313" key="1">
    <source>
        <dbReference type="EMBL" id="SJM64433.1"/>
    </source>
</evidence>
<dbReference type="EMBL" id="FUIE01000054">
    <property type="protein sequence ID" value="SJM64433.1"/>
    <property type="molecule type" value="Genomic_DNA"/>
</dbReference>
<evidence type="ECO:0000313" key="2">
    <source>
        <dbReference type="Proteomes" id="UP000195766"/>
    </source>
</evidence>
<protein>
    <submittedName>
        <fullName evidence="1">Uncharacterized protein</fullName>
    </submittedName>
</protein>
<dbReference type="AlphaFoldDB" id="A0A1R4G8N7"/>
<gene>
    <name evidence="1" type="ORF">FM111_10470</name>
</gene>
<organism evidence="1 2">
    <name type="scientific">Brevundimonas diminuta 3F5N</name>
    <dbReference type="NCBI Taxonomy" id="1255603"/>
    <lineage>
        <taxon>Bacteria</taxon>
        <taxon>Pseudomonadati</taxon>
        <taxon>Pseudomonadota</taxon>
        <taxon>Alphaproteobacteria</taxon>
        <taxon>Caulobacterales</taxon>
        <taxon>Caulobacteraceae</taxon>
        <taxon>Brevundimonas</taxon>
    </lineage>
</organism>